<keyword evidence="1" id="KW-0732">Signal</keyword>
<feature type="signal peptide" evidence="1">
    <location>
        <begin position="1"/>
        <end position="22"/>
    </location>
</feature>
<dbReference type="Proteomes" id="UP001499959">
    <property type="component" value="Unassembled WGS sequence"/>
</dbReference>
<protein>
    <submittedName>
        <fullName evidence="2">Uncharacterized protein</fullName>
    </submittedName>
</protein>
<gene>
    <name evidence="2" type="ORF">GCM10023307_10170</name>
</gene>
<organism evidence="2 3">
    <name type="scientific">Lysobacter hankyongensis</name>
    <dbReference type="NCBI Taxonomy" id="1176535"/>
    <lineage>
        <taxon>Bacteria</taxon>
        <taxon>Pseudomonadati</taxon>
        <taxon>Pseudomonadota</taxon>
        <taxon>Gammaproteobacteria</taxon>
        <taxon>Lysobacterales</taxon>
        <taxon>Lysobacteraceae</taxon>
        <taxon>Lysobacter</taxon>
    </lineage>
</organism>
<dbReference type="EMBL" id="BAABJE010000002">
    <property type="protein sequence ID" value="GAA4787138.1"/>
    <property type="molecule type" value="Genomic_DNA"/>
</dbReference>
<comment type="caution">
    <text evidence="2">The sequence shown here is derived from an EMBL/GenBank/DDBJ whole genome shotgun (WGS) entry which is preliminary data.</text>
</comment>
<evidence type="ECO:0000256" key="1">
    <source>
        <dbReference type="SAM" id="SignalP"/>
    </source>
</evidence>
<dbReference type="RefSeq" id="WP_345302219.1">
    <property type="nucleotide sequence ID" value="NZ_BAABJE010000002.1"/>
</dbReference>
<evidence type="ECO:0000313" key="2">
    <source>
        <dbReference type="EMBL" id="GAA4787138.1"/>
    </source>
</evidence>
<reference evidence="3" key="1">
    <citation type="journal article" date="2019" name="Int. J. Syst. Evol. Microbiol.">
        <title>The Global Catalogue of Microorganisms (GCM) 10K type strain sequencing project: providing services to taxonomists for standard genome sequencing and annotation.</title>
        <authorList>
            <consortium name="The Broad Institute Genomics Platform"/>
            <consortium name="The Broad Institute Genome Sequencing Center for Infectious Disease"/>
            <person name="Wu L."/>
            <person name="Ma J."/>
        </authorList>
    </citation>
    <scope>NUCLEOTIDE SEQUENCE [LARGE SCALE GENOMIC DNA]</scope>
    <source>
        <strain evidence="3">JCM 18204</strain>
    </source>
</reference>
<name>A0ABP9AWL1_9GAMM</name>
<sequence>MQRKHFLGLGIAAALVSVGVYAQQGGLSKHDVIEAVSPDLPTRQHAQHPLQTVRSLSVAKAGAAKAARAPSEEDVYDVDSFKRNVVWLGLASAFINLSDTCPSDPTNPDELCQVLAPAPAFTPFTFDDAAHITLPGKSANSLLCYWFSPVLNVNYVNSGATPTYGRLRYTPTLTIENPVLDDPALIDPTTGAPFGGQFMTSMTASESFVVPLDVGVNFTERTRDSAVCMAGFVSKKALIESYGLTESQAKEFFKQPTTIRLNVTGSAQNVGFASMVFGLRVVGDER</sequence>
<accession>A0ABP9AWL1</accession>
<keyword evidence="3" id="KW-1185">Reference proteome</keyword>
<proteinExistence type="predicted"/>
<evidence type="ECO:0000313" key="3">
    <source>
        <dbReference type="Proteomes" id="UP001499959"/>
    </source>
</evidence>
<feature type="chain" id="PRO_5045122770" evidence="1">
    <location>
        <begin position="23"/>
        <end position="286"/>
    </location>
</feature>